<comment type="caution">
    <text evidence="2">The sequence shown here is derived from an EMBL/GenBank/DDBJ whole genome shotgun (WGS) entry which is preliminary data.</text>
</comment>
<evidence type="ECO:0000313" key="3">
    <source>
        <dbReference type="Proteomes" id="UP001314261"/>
    </source>
</evidence>
<keyword evidence="1" id="KW-1133">Transmembrane helix</keyword>
<keyword evidence="1" id="KW-0472">Membrane</keyword>
<proteinExistence type="predicted"/>
<gene>
    <name evidence="2" type="ORF">R54839_PPFHFPJH_01474</name>
</gene>
<feature type="transmembrane region" description="Helical" evidence="1">
    <location>
        <begin position="16"/>
        <end position="37"/>
    </location>
</feature>
<keyword evidence="1" id="KW-0812">Transmembrane</keyword>
<organism evidence="2 3">
    <name type="scientific">Fructobacillus fructosus</name>
    <dbReference type="NCBI Taxonomy" id="1631"/>
    <lineage>
        <taxon>Bacteria</taxon>
        <taxon>Bacillati</taxon>
        <taxon>Bacillota</taxon>
        <taxon>Bacilli</taxon>
        <taxon>Lactobacillales</taxon>
        <taxon>Lactobacillaceae</taxon>
        <taxon>Fructobacillus</taxon>
    </lineage>
</organism>
<sequence>MNLIARCIAAFKQIRLRTWIIVAVLLILIVALAPYAIGS</sequence>
<keyword evidence="3" id="KW-1185">Reference proteome</keyword>
<evidence type="ECO:0008006" key="4">
    <source>
        <dbReference type="Google" id="ProtNLM"/>
    </source>
</evidence>
<accession>A0ABM9N0N0</accession>
<reference evidence="2 3" key="1">
    <citation type="submission" date="2023-10" db="EMBL/GenBank/DDBJ databases">
        <authorList>
            <person name="Botero Cardona J."/>
        </authorList>
    </citation>
    <scope>NUCLEOTIDE SEQUENCE [LARGE SCALE GENOMIC DNA]</scope>
    <source>
        <strain evidence="2 3">R-54839</strain>
    </source>
</reference>
<dbReference type="EMBL" id="CAUZLR010000011">
    <property type="protein sequence ID" value="CAK1252783.1"/>
    <property type="molecule type" value="Genomic_DNA"/>
</dbReference>
<name>A0ABM9N0N0_9LACO</name>
<dbReference type="Proteomes" id="UP001314261">
    <property type="component" value="Unassembled WGS sequence"/>
</dbReference>
<protein>
    <recommendedName>
        <fullName evidence="4">ABC transporter permease</fullName>
    </recommendedName>
</protein>
<evidence type="ECO:0000256" key="1">
    <source>
        <dbReference type="SAM" id="Phobius"/>
    </source>
</evidence>
<evidence type="ECO:0000313" key="2">
    <source>
        <dbReference type="EMBL" id="CAK1252783.1"/>
    </source>
</evidence>